<dbReference type="PROSITE" id="PS51257">
    <property type="entry name" value="PROKAR_LIPOPROTEIN"/>
    <property type="match status" value="1"/>
</dbReference>
<proteinExistence type="predicted"/>
<keyword evidence="1" id="KW-1133">Transmembrane helix</keyword>
<evidence type="ECO:0000256" key="1">
    <source>
        <dbReference type="SAM" id="Phobius"/>
    </source>
</evidence>
<evidence type="ECO:0000259" key="2">
    <source>
        <dbReference type="Pfam" id="PF07885"/>
    </source>
</evidence>
<accession>A0A931MZJ0</accession>
<dbReference type="Gene3D" id="1.10.287.70">
    <property type="match status" value="1"/>
</dbReference>
<evidence type="ECO:0000313" key="4">
    <source>
        <dbReference type="Proteomes" id="UP000655751"/>
    </source>
</evidence>
<feature type="transmembrane region" description="Helical" evidence="1">
    <location>
        <begin position="40"/>
        <end position="60"/>
    </location>
</feature>
<comment type="caution">
    <text evidence="3">The sequence shown here is derived from an EMBL/GenBank/DDBJ whole genome shotgun (WGS) entry which is preliminary data.</text>
</comment>
<sequence>MREPRRTTGRVHAQHNLLSVGCALLIFYGIPLNWNADDSTASRVVGLILFLVGVGGLIWLTWRRLGRLMANPAATGGRVDGVLLLLCVVAMFFAIYYYRLAVSYPDQFDGLVTRTDALYYTVVTLGTVGYGDIHATGQAARIATMVQIVFDLIVIGTLLAIVSSGVTRRLEAAAGEGRAVNGARDTSE</sequence>
<dbReference type="SUPFAM" id="SSF81324">
    <property type="entry name" value="Voltage-gated potassium channels"/>
    <property type="match status" value="1"/>
</dbReference>
<organism evidence="3 4">
    <name type="scientific">Nocardia bovistercoris</name>
    <dbReference type="NCBI Taxonomy" id="2785916"/>
    <lineage>
        <taxon>Bacteria</taxon>
        <taxon>Bacillati</taxon>
        <taxon>Actinomycetota</taxon>
        <taxon>Actinomycetes</taxon>
        <taxon>Mycobacteriales</taxon>
        <taxon>Nocardiaceae</taxon>
        <taxon>Nocardia</taxon>
    </lineage>
</organism>
<keyword evidence="3" id="KW-0406">Ion transport</keyword>
<dbReference type="AlphaFoldDB" id="A0A931MZJ0"/>
<keyword evidence="1" id="KW-0812">Transmembrane</keyword>
<reference evidence="3" key="1">
    <citation type="submission" date="2020-11" db="EMBL/GenBank/DDBJ databases">
        <title>Nocardia NEAU-351.nov., a novel actinomycete isolated from the cow dung.</title>
        <authorList>
            <person name="Zhang X."/>
        </authorList>
    </citation>
    <scope>NUCLEOTIDE SEQUENCE</scope>
    <source>
        <strain evidence="3">NEAU-351</strain>
    </source>
</reference>
<feature type="transmembrane region" description="Helical" evidence="1">
    <location>
        <begin position="81"/>
        <end position="98"/>
    </location>
</feature>
<dbReference type="Proteomes" id="UP000655751">
    <property type="component" value="Unassembled WGS sequence"/>
</dbReference>
<dbReference type="EMBL" id="JADMLG010000002">
    <property type="protein sequence ID" value="MBH0776195.1"/>
    <property type="molecule type" value="Genomic_DNA"/>
</dbReference>
<evidence type="ECO:0000313" key="3">
    <source>
        <dbReference type="EMBL" id="MBH0776195.1"/>
    </source>
</evidence>
<dbReference type="InterPro" id="IPR013099">
    <property type="entry name" value="K_chnl_dom"/>
</dbReference>
<dbReference type="Pfam" id="PF07885">
    <property type="entry name" value="Ion_trans_2"/>
    <property type="match status" value="1"/>
</dbReference>
<dbReference type="GO" id="GO:0034220">
    <property type="term" value="P:monoatomic ion transmembrane transport"/>
    <property type="evidence" value="ECO:0007669"/>
    <property type="project" value="UniProtKB-KW"/>
</dbReference>
<dbReference type="RefSeq" id="WP_196148455.1">
    <property type="nucleotide sequence ID" value="NZ_JADMLG010000002.1"/>
</dbReference>
<feature type="transmembrane region" description="Helical" evidence="1">
    <location>
        <begin position="16"/>
        <end position="34"/>
    </location>
</feature>
<feature type="transmembrane region" description="Helical" evidence="1">
    <location>
        <begin position="142"/>
        <end position="162"/>
    </location>
</feature>
<keyword evidence="3" id="KW-0407">Ion channel</keyword>
<name>A0A931MZJ0_9NOCA</name>
<feature type="domain" description="Potassium channel" evidence="2">
    <location>
        <begin position="86"/>
        <end position="164"/>
    </location>
</feature>
<gene>
    <name evidence="3" type="ORF">IT779_07855</name>
</gene>
<protein>
    <submittedName>
        <fullName evidence="3">Two pore domain potassium channel family protein</fullName>
    </submittedName>
</protein>
<keyword evidence="1" id="KW-0472">Membrane</keyword>
<keyword evidence="3" id="KW-0813">Transport</keyword>
<keyword evidence="4" id="KW-1185">Reference proteome</keyword>